<keyword evidence="2" id="KW-1185">Reference proteome</keyword>
<evidence type="ECO:0000313" key="2">
    <source>
        <dbReference type="Proteomes" id="UP000219167"/>
    </source>
</evidence>
<sequence length="78" mass="8954">MTARLSDAIREERDILRATYGNRIPMTRPMLAALLKRFNTFIAWSEELEAELELQAGHEHRPSATVLDFRGGYGTDLY</sequence>
<dbReference type="Proteomes" id="UP000219167">
    <property type="component" value="Unassembled WGS sequence"/>
</dbReference>
<dbReference type="AlphaFoldDB" id="A0A285UIT7"/>
<accession>A0A285UIT7</accession>
<organism evidence="1 2">
    <name type="scientific">Rhizobium subbaraonis</name>
    <dbReference type="NCBI Taxonomy" id="908946"/>
    <lineage>
        <taxon>Bacteria</taxon>
        <taxon>Pseudomonadati</taxon>
        <taxon>Pseudomonadota</taxon>
        <taxon>Alphaproteobacteria</taxon>
        <taxon>Hyphomicrobiales</taxon>
        <taxon>Rhizobiaceae</taxon>
        <taxon>Rhizobium/Agrobacterium group</taxon>
        <taxon>Rhizobium</taxon>
    </lineage>
</organism>
<dbReference type="RefSeq" id="WP_097140593.1">
    <property type="nucleotide sequence ID" value="NZ_OBQD01000009.1"/>
</dbReference>
<dbReference type="EMBL" id="OBQD01000009">
    <property type="protein sequence ID" value="SOC41617.1"/>
    <property type="molecule type" value="Genomic_DNA"/>
</dbReference>
<proteinExistence type="predicted"/>
<name>A0A285UIT7_9HYPH</name>
<evidence type="ECO:0000313" key="1">
    <source>
        <dbReference type="EMBL" id="SOC41617.1"/>
    </source>
</evidence>
<reference evidence="1 2" key="1">
    <citation type="submission" date="2017-08" db="EMBL/GenBank/DDBJ databases">
        <authorList>
            <person name="de Groot N.N."/>
        </authorList>
    </citation>
    <scope>NUCLEOTIDE SEQUENCE [LARGE SCALE GENOMIC DNA]</scope>
    <source>
        <strain evidence="1 2">JC85</strain>
    </source>
</reference>
<protein>
    <submittedName>
        <fullName evidence="1">Uncharacterized protein</fullName>
    </submittedName>
</protein>
<gene>
    <name evidence="1" type="ORF">SAMN05892877_10930</name>
</gene>